<sequence length="91" mass="9727">MPLCFSSYSVNKRAASSAQANFAYTHRLVGVDSAIRVGTCYLDVPQAGERVGAGASSKFKLRVTALARTSRNVRPARAPLELWQDAAATTP</sequence>
<reference evidence="1 2" key="1">
    <citation type="journal article" date="2019" name="Commun. Biol.">
        <title>The bagworm genome reveals a unique fibroin gene that provides high tensile strength.</title>
        <authorList>
            <person name="Kono N."/>
            <person name="Nakamura H."/>
            <person name="Ohtoshi R."/>
            <person name="Tomita M."/>
            <person name="Numata K."/>
            <person name="Arakawa K."/>
        </authorList>
    </citation>
    <scope>NUCLEOTIDE SEQUENCE [LARGE SCALE GENOMIC DNA]</scope>
</reference>
<dbReference type="Proteomes" id="UP000299102">
    <property type="component" value="Unassembled WGS sequence"/>
</dbReference>
<dbReference type="EMBL" id="BGZK01000281">
    <property type="protein sequence ID" value="GBP33948.1"/>
    <property type="molecule type" value="Genomic_DNA"/>
</dbReference>
<proteinExistence type="predicted"/>
<evidence type="ECO:0000313" key="1">
    <source>
        <dbReference type="EMBL" id="GBP33948.1"/>
    </source>
</evidence>
<dbReference type="AlphaFoldDB" id="A0A4C1V553"/>
<accession>A0A4C1V553</accession>
<evidence type="ECO:0000313" key="2">
    <source>
        <dbReference type="Proteomes" id="UP000299102"/>
    </source>
</evidence>
<protein>
    <submittedName>
        <fullName evidence="1">Uncharacterized protein</fullName>
    </submittedName>
</protein>
<comment type="caution">
    <text evidence="1">The sequence shown here is derived from an EMBL/GenBank/DDBJ whole genome shotgun (WGS) entry which is preliminary data.</text>
</comment>
<organism evidence="1 2">
    <name type="scientific">Eumeta variegata</name>
    <name type="common">Bagworm moth</name>
    <name type="synonym">Eumeta japonica</name>
    <dbReference type="NCBI Taxonomy" id="151549"/>
    <lineage>
        <taxon>Eukaryota</taxon>
        <taxon>Metazoa</taxon>
        <taxon>Ecdysozoa</taxon>
        <taxon>Arthropoda</taxon>
        <taxon>Hexapoda</taxon>
        <taxon>Insecta</taxon>
        <taxon>Pterygota</taxon>
        <taxon>Neoptera</taxon>
        <taxon>Endopterygota</taxon>
        <taxon>Lepidoptera</taxon>
        <taxon>Glossata</taxon>
        <taxon>Ditrysia</taxon>
        <taxon>Tineoidea</taxon>
        <taxon>Psychidae</taxon>
        <taxon>Oiketicinae</taxon>
        <taxon>Eumeta</taxon>
    </lineage>
</organism>
<keyword evidence="2" id="KW-1185">Reference proteome</keyword>
<gene>
    <name evidence="1" type="ORF">EVAR_23295_1</name>
</gene>
<name>A0A4C1V553_EUMVA</name>